<reference evidence="2 3" key="1">
    <citation type="submission" date="2014-11" db="EMBL/GenBank/DDBJ databases">
        <title>Genetic blueprint of the zoonotic pathogen Toxocara canis.</title>
        <authorList>
            <person name="Zhu X.-Q."/>
            <person name="Korhonen P.K."/>
            <person name="Cai H."/>
            <person name="Young N.D."/>
            <person name="Nejsum P."/>
            <person name="von Samson-Himmelstjerna G."/>
            <person name="Boag P.R."/>
            <person name="Tan P."/>
            <person name="Li Q."/>
            <person name="Min J."/>
            <person name="Yang Y."/>
            <person name="Wang X."/>
            <person name="Fang X."/>
            <person name="Hall R.S."/>
            <person name="Hofmann A."/>
            <person name="Sternberg P.W."/>
            <person name="Jex A.R."/>
            <person name="Gasser R.B."/>
        </authorList>
    </citation>
    <scope>NUCLEOTIDE SEQUENCE [LARGE SCALE GENOMIC DNA]</scope>
    <source>
        <strain evidence="2">PN_DK_2014</strain>
    </source>
</reference>
<name>A0A0B2V554_TOXCA</name>
<accession>A0A0B2V554</accession>
<keyword evidence="3" id="KW-1185">Reference proteome</keyword>
<dbReference type="Proteomes" id="UP000031036">
    <property type="component" value="Unassembled WGS sequence"/>
</dbReference>
<gene>
    <name evidence="2" type="ORF">Tcan_14965</name>
</gene>
<dbReference type="EMBL" id="JPKZ01002481">
    <property type="protein sequence ID" value="KHN76678.1"/>
    <property type="molecule type" value="Genomic_DNA"/>
</dbReference>
<feature type="signal peptide" evidence="1">
    <location>
        <begin position="1"/>
        <end position="16"/>
    </location>
</feature>
<evidence type="ECO:0000313" key="3">
    <source>
        <dbReference type="Proteomes" id="UP000031036"/>
    </source>
</evidence>
<dbReference type="STRING" id="6265.A0A0B2V554"/>
<evidence type="ECO:0000313" key="2">
    <source>
        <dbReference type="EMBL" id="KHN76678.1"/>
    </source>
</evidence>
<sequence length="255" mass="28626">MRLLVLVAMLTDVASSLKCFSCASADYEPLFEKSAALRHSLSSPRFGDLCDSVEQLLAVAPVETCPSTCISLLEPQYFGGVFLYSGWMQHEGFNDERISADIRILNYALLSGSSDNCFLHCAWPDDKVNSIEHIYTQAHEQMLGKGRPVQEEAKRIRFFVTLCRHSITSALTSSTAASMHPPTLYARSWSQSLSQLLPTLKSKPYLLCEQRRSRLRFGFAQNFVRASWIFRCRSAITNEIKMDNAVCEGVFSDEG</sequence>
<dbReference type="InterPro" id="IPR010558">
    <property type="entry name" value="Ly-6-related"/>
</dbReference>
<dbReference type="Pfam" id="PF06579">
    <property type="entry name" value="Ly-6_related"/>
    <property type="match status" value="1"/>
</dbReference>
<keyword evidence="1" id="KW-0732">Signal</keyword>
<feature type="chain" id="PRO_5002095921" evidence="1">
    <location>
        <begin position="17"/>
        <end position="255"/>
    </location>
</feature>
<dbReference type="AlphaFoldDB" id="A0A0B2V554"/>
<dbReference type="OrthoDB" id="5872354at2759"/>
<evidence type="ECO:0000256" key="1">
    <source>
        <dbReference type="SAM" id="SignalP"/>
    </source>
</evidence>
<organism evidence="2 3">
    <name type="scientific">Toxocara canis</name>
    <name type="common">Canine roundworm</name>
    <dbReference type="NCBI Taxonomy" id="6265"/>
    <lineage>
        <taxon>Eukaryota</taxon>
        <taxon>Metazoa</taxon>
        <taxon>Ecdysozoa</taxon>
        <taxon>Nematoda</taxon>
        <taxon>Chromadorea</taxon>
        <taxon>Rhabditida</taxon>
        <taxon>Spirurina</taxon>
        <taxon>Ascaridomorpha</taxon>
        <taxon>Ascaridoidea</taxon>
        <taxon>Toxocaridae</taxon>
        <taxon>Toxocara</taxon>
    </lineage>
</organism>
<comment type="caution">
    <text evidence="2">The sequence shown here is derived from an EMBL/GenBank/DDBJ whole genome shotgun (WGS) entry which is preliminary data.</text>
</comment>
<proteinExistence type="predicted"/>
<protein>
    <submittedName>
        <fullName evidence="2">Uncharacterized protein</fullName>
    </submittedName>
</protein>